<name>A0A518EKA5_9BACT</name>
<dbReference type="EMBL" id="CP036434">
    <property type="protein sequence ID" value="QDV04524.1"/>
    <property type="molecule type" value="Genomic_DNA"/>
</dbReference>
<keyword evidence="2" id="KW-1185">Reference proteome</keyword>
<organism evidence="1 2">
    <name type="scientific">Saltatorellus ferox</name>
    <dbReference type="NCBI Taxonomy" id="2528018"/>
    <lineage>
        <taxon>Bacteria</taxon>
        <taxon>Pseudomonadati</taxon>
        <taxon>Planctomycetota</taxon>
        <taxon>Planctomycetia</taxon>
        <taxon>Planctomycetia incertae sedis</taxon>
        <taxon>Saltatorellus</taxon>
    </lineage>
</organism>
<reference evidence="1 2" key="1">
    <citation type="submission" date="2019-02" db="EMBL/GenBank/DDBJ databases">
        <title>Deep-cultivation of Planctomycetes and their phenomic and genomic characterization uncovers novel biology.</title>
        <authorList>
            <person name="Wiegand S."/>
            <person name="Jogler M."/>
            <person name="Boedeker C."/>
            <person name="Pinto D."/>
            <person name="Vollmers J."/>
            <person name="Rivas-Marin E."/>
            <person name="Kohn T."/>
            <person name="Peeters S.H."/>
            <person name="Heuer A."/>
            <person name="Rast P."/>
            <person name="Oberbeckmann S."/>
            <person name="Bunk B."/>
            <person name="Jeske O."/>
            <person name="Meyerdierks A."/>
            <person name="Storesund J.E."/>
            <person name="Kallscheuer N."/>
            <person name="Luecker S."/>
            <person name="Lage O.M."/>
            <person name="Pohl T."/>
            <person name="Merkel B.J."/>
            <person name="Hornburger P."/>
            <person name="Mueller R.-W."/>
            <person name="Bruemmer F."/>
            <person name="Labrenz M."/>
            <person name="Spormann A.M."/>
            <person name="Op den Camp H."/>
            <person name="Overmann J."/>
            <person name="Amann R."/>
            <person name="Jetten M.S.M."/>
            <person name="Mascher T."/>
            <person name="Medema M.H."/>
            <person name="Devos D.P."/>
            <person name="Kaster A.-K."/>
            <person name="Ovreas L."/>
            <person name="Rohde M."/>
            <person name="Galperin M.Y."/>
            <person name="Jogler C."/>
        </authorList>
    </citation>
    <scope>NUCLEOTIDE SEQUENCE [LARGE SCALE GENOMIC DNA]</scope>
    <source>
        <strain evidence="1 2">Poly30</strain>
    </source>
</reference>
<protein>
    <submittedName>
        <fullName evidence="1">Uncharacterized protein</fullName>
    </submittedName>
</protein>
<gene>
    <name evidence="1" type="ORF">Poly30_00150</name>
</gene>
<dbReference type="AlphaFoldDB" id="A0A518EKA5"/>
<accession>A0A518EKA5</accession>
<sequence length="31" mass="3213">MEHTSVAFDSMGEVFCVDVERSPVRGGAGAA</sequence>
<dbReference type="Proteomes" id="UP000320390">
    <property type="component" value="Chromosome"/>
</dbReference>
<proteinExistence type="predicted"/>
<evidence type="ECO:0000313" key="2">
    <source>
        <dbReference type="Proteomes" id="UP000320390"/>
    </source>
</evidence>
<evidence type="ECO:0000313" key="1">
    <source>
        <dbReference type="EMBL" id="QDV04524.1"/>
    </source>
</evidence>